<evidence type="ECO:0000313" key="2">
    <source>
        <dbReference type="Proteomes" id="UP000236327"/>
    </source>
</evidence>
<keyword evidence="2" id="KW-1185">Reference proteome</keyword>
<dbReference type="EMBL" id="LYMM01000017">
    <property type="protein sequence ID" value="PNU05986.1"/>
    <property type="molecule type" value="Genomic_DNA"/>
</dbReference>
<dbReference type="AlphaFoldDB" id="A0A2K2G4M2"/>
<comment type="caution">
    <text evidence="1">The sequence shown here is derived from an EMBL/GenBank/DDBJ whole genome shotgun (WGS) entry which is preliminary data.</text>
</comment>
<name>A0A2K2G4M2_9SPHN</name>
<gene>
    <name evidence="1" type="ORF">A8V01_27505</name>
</gene>
<protein>
    <submittedName>
        <fullName evidence="1">Uncharacterized protein</fullName>
    </submittedName>
</protein>
<dbReference type="Proteomes" id="UP000236327">
    <property type="component" value="Unassembled WGS sequence"/>
</dbReference>
<reference evidence="1 2" key="1">
    <citation type="submission" date="2016-05" db="EMBL/GenBank/DDBJ databases">
        <title>Complete genome sequence of Novosphingobium guangzhouense SA925(T).</title>
        <authorList>
            <person name="Sha S."/>
        </authorList>
    </citation>
    <scope>NUCLEOTIDE SEQUENCE [LARGE SCALE GENOMIC DNA]</scope>
    <source>
        <strain evidence="1 2">SA925</strain>
    </source>
</reference>
<organism evidence="1 2">
    <name type="scientific">Novosphingobium guangzhouense</name>
    <dbReference type="NCBI Taxonomy" id="1850347"/>
    <lineage>
        <taxon>Bacteria</taxon>
        <taxon>Pseudomonadati</taxon>
        <taxon>Pseudomonadota</taxon>
        <taxon>Alphaproteobacteria</taxon>
        <taxon>Sphingomonadales</taxon>
        <taxon>Sphingomonadaceae</taxon>
        <taxon>Novosphingobium</taxon>
    </lineage>
</organism>
<proteinExistence type="predicted"/>
<accession>A0A2K2G4M2</accession>
<evidence type="ECO:0000313" key="1">
    <source>
        <dbReference type="EMBL" id="PNU05986.1"/>
    </source>
</evidence>
<sequence>MGLREMSVLSADCAATCSTTPTNIDGETASHTATTWRAGAICKPRKDVSLYKSKTFEQVARAWHANRLSGLDEAHASRLLRRLSAMAFWRSAGSTCAR</sequence>